<dbReference type="Proteomes" id="UP000001036">
    <property type="component" value="Chromosome"/>
</dbReference>
<sequence length="281" mass="31621">MLSQSRLHLSILLILLTVGGSCAANAQGRNEGWYQVELVVFARRNAKTEEHWPRDIKLRYPSRWVELKNPNQTSSHTDNTHTSASGSTNVDLTREPYWLLPATERTLNDQAHRLAHNSGYQLLFHEAWRQPVTSAKNAQGILISGGQSYGKHLELEGSITLSVATYLKLSTTLWFTQFNVNVDQATAQEWPSIPLRPNYRPASQPALTLESDINLLDDPLADWSTANVLAAEEESTPYVPRQIVLMKEVRDMRSNEVHYLDHPLLGVIVKVTPYNPTGTSQ</sequence>
<keyword evidence="3" id="KW-0449">Lipoprotein</keyword>
<keyword evidence="4" id="KW-1185">Reference proteome</keyword>
<feature type="signal peptide" evidence="2">
    <location>
        <begin position="1"/>
        <end position="23"/>
    </location>
</feature>
<dbReference type="Pfam" id="PF10972">
    <property type="entry name" value="CsiV"/>
    <property type="match status" value="1"/>
</dbReference>
<organism evidence="3 4">
    <name type="scientific">Cellvibrio japonicus (strain Ueda107)</name>
    <name type="common">Pseudomonas fluorescens subsp. cellulosa</name>
    <dbReference type="NCBI Taxonomy" id="498211"/>
    <lineage>
        <taxon>Bacteria</taxon>
        <taxon>Pseudomonadati</taxon>
        <taxon>Pseudomonadota</taxon>
        <taxon>Gammaproteobacteria</taxon>
        <taxon>Cellvibrionales</taxon>
        <taxon>Cellvibrionaceae</taxon>
        <taxon>Cellvibrio</taxon>
    </lineage>
</organism>
<feature type="chain" id="PRO_5002796554" evidence="2">
    <location>
        <begin position="24"/>
        <end position="281"/>
    </location>
</feature>
<dbReference type="AlphaFoldDB" id="B3PFQ0"/>
<dbReference type="STRING" id="498211.CJA_1763"/>
<protein>
    <submittedName>
        <fullName evidence="3">Putative lipoprotein</fullName>
    </submittedName>
</protein>
<gene>
    <name evidence="3" type="ordered locus">CJA_1763</name>
</gene>
<name>B3PFQ0_CELJU</name>
<proteinExistence type="predicted"/>
<dbReference type="InterPro" id="IPR021241">
    <property type="entry name" value="CsiV"/>
</dbReference>
<evidence type="ECO:0000256" key="2">
    <source>
        <dbReference type="SAM" id="SignalP"/>
    </source>
</evidence>
<accession>B3PFQ0</accession>
<dbReference type="PROSITE" id="PS51257">
    <property type="entry name" value="PROKAR_LIPOPROTEIN"/>
    <property type="match status" value="1"/>
</dbReference>
<keyword evidence="2" id="KW-0732">Signal</keyword>
<evidence type="ECO:0000313" key="4">
    <source>
        <dbReference type="Proteomes" id="UP000001036"/>
    </source>
</evidence>
<feature type="region of interest" description="Disordered" evidence="1">
    <location>
        <begin position="69"/>
        <end position="89"/>
    </location>
</feature>
<evidence type="ECO:0000256" key="1">
    <source>
        <dbReference type="SAM" id="MobiDB-lite"/>
    </source>
</evidence>
<dbReference type="KEGG" id="cja:CJA_1763"/>
<dbReference type="eggNOG" id="ENOG503360G">
    <property type="taxonomic scope" value="Bacteria"/>
</dbReference>
<dbReference type="EMBL" id="CP000934">
    <property type="protein sequence ID" value="ACE83755.1"/>
    <property type="molecule type" value="Genomic_DNA"/>
</dbReference>
<reference evidence="3 4" key="1">
    <citation type="journal article" date="2008" name="J. Bacteriol.">
        <title>Insights into plant cell wall degradation from the genome sequence of the soil bacterium Cellvibrio japonicus.</title>
        <authorList>
            <person name="Deboy R.T."/>
            <person name="Mongodin E.F."/>
            <person name="Fouts D.E."/>
            <person name="Tailford L.E."/>
            <person name="Khouri H."/>
            <person name="Emerson J.B."/>
            <person name="Mohamoud Y."/>
            <person name="Watkins K."/>
            <person name="Henrissat B."/>
            <person name="Gilbert H.J."/>
            <person name="Nelson K.E."/>
        </authorList>
    </citation>
    <scope>NUCLEOTIDE SEQUENCE [LARGE SCALE GENOMIC DNA]</scope>
    <source>
        <strain evidence="3 4">Ueda107</strain>
    </source>
</reference>
<dbReference type="HOGENOM" id="CLU_072067_1_0_6"/>
<evidence type="ECO:0000313" key="3">
    <source>
        <dbReference type="EMBL" id="ACE83755.1"/>
    </source>
</evidence>